<dbReference type="EMBL" id="SISP01000020">
    <property type="protein sequence ID" value="TBM41372.1"/>
    <property type="molecule type" value="Genomic_DNA"/>
</dbReference>
<keyword evidence="1" id="KW-0472">Membrane</keyword>
<name>A0A7Z7VNN7_VIBCL</name>
<dbReference type="Pfam" id="PF07963">
    <property type="entry name" value="N_methyl"/>
    <property type="match status" value="1"/>
</dbReference>
<dbReference type="NCBIfam" id="TIGR02532">
    <property type="entry name" value="IV_pilin_GFxxxE"/>
    <property type="match status" value="1"/>
</dbReference>
<comment type="caution">
    <text evidence="2">The sequence shown here is derived from an EMBL/GenBank/DDBJ whole genome shotgun (WGS) entry which is preliminary data.</text>
</comment>
<accession>A0A7Z7VNN7</accession>
<dbReference type="Gene3D" id="3.30.1690.10">
    <property type="entry name" value="TcpA-like pilin"/>
    <property type="match status" value="1"/>
</dbReference>
<gene>
    <name evidence="2" type="ORF">EYB64_12415</name>
</gene>
<evidence type="ECO:0000313" key="3">
    <source>
        <dbReference type="Proteomes" id="UP000294145"/>
    </source>
</evidence>
<keyword evidence="1" id="KW-0812">Transmembrane</keyword>
<organism evidence="2 3">
    <name type="scientific">Vibrio cholerae</name>
    <dbReference type="NCBI Taxonomy" id="666"/>
    <lineage>
        <taxon>Bacteria</taxon>
        <taxon>Pseudomonadati</taxon>
        <taxon>Pseudomonadota</taxon>
        <taxon>Gammaproteobacteria</taxon>
        <taxon>Vibrionales</taxon>
        <taxon>Vibrionaceae</taxon>
        <taxon>Vibrio</taxon>
    </lineage>
</organism>
<proteinExistence type="predicted"/>
<evidence type="ECO:0000313" key="2">
    <source>
        <dbReference type="EMBL" id="TBM41372.1"/>
    </source>
</evidence>
<feature type="transmembrane region" description="Helical" evidence="1">
    <location>
        <begin position="56"/>
        <end position="76"/>
    </location>
</feature>
<reference evidence="2 3" key="1">
    <citation type="submission" date="2019-02" db="EMBL/GenBank/DDBJ databases">
        <title>Genomic plasticity associated with the antimicrobial resistance in Vibrio cholerae.</title>
        <authorList>
            <person name="Verma J."/>
            <person name="Bag S."/>
            <person name="Saha B."/>
            <person name="Kumar P."/>
            <person name="Ghosh T.S."/>
            <person name="Dayal M."/>
            <person name="Senapati T."/>
            <person name="Mehra S."/>
            <person name="Dey P."/>
            <person name="Desigamani A."/>
            <person name="Kumar D."/>
            <person name="Rana P."/>
            <person name="Kumar B."/>
            <person name="Maiti T.K."/>
            <person name="Sharma N.C."/>
            <person name="Bhadra R.K."/>
            <person name="Mutreja A."/>
            <person name="Nair G.B."/>
            <person name="Ramamurthy T."/>
            <person name="Das B."/>
        </authorList>
    </citation>
    <scope>NUCLEOTIDE SEQUENCE [LARGE SCALE GENOMIC DNA]</scope>
    <source>
        <strain evidence="2 3">IDH06781</strain>
    </source>
</reference>
<dbReference type="AlphaFoldDB" id="A0A7Z7VNN7"/>
<evidence type="ECO:0000256" key="1">
    <source>
        <dbReference type="SAM" id="Phobius"/>
    </source>
</evidence>
<protein>
    <submittedName>
        <fullName evidence="2">Prepilin-type N-terminal cleavage/methylation domain-containing protein</fullName>
    </submittedName>
</protein>
<keyword evidence="1" id="KW-1133">Transmembrane helix</keyword>
<dbReference type="Proteomes" id="UP000294145">
    <property type="component" value="Unassembled WGS sequence"/>
</dbReference>
<dbReference type="InterPro" id="IPR012902">
    <property type="entry name" value="N_methyl_site"/>
</dbReference>
<sequence>MCKTLLNKKNSRVQLYSSLGLTHSLVKDESYMFALSTFYMNKKTFNTGYPKKAKGFTLIEVLFVLALFFAFIVWVGKKSDWVTDTYRIVMMKGDVMDISTAVTEWGQGKSNLSGLSMAAITNLLPDSIGNGQGTNPWGGNYEVSAGSSPFQYVIRVRNVPPKGGARGATGYTSATYDASSQTIAINLGN</sequence>